<feature type="binding site" evidence="4">
    <location>
        <position position="42"/>
    </location>
    <ligand>
        <name>ATP</name>
        <dbReference type="ChEBI" id="CHEBI:30616"/>
    </ligand>
</feature>
<dbReference type="InterPro" id="IPR011009">
    <property type="entry name" value="Kinase-like_dom_sf"/>
</dbReference>
<protein>
    <recommendedName>
        <fullName evidence="1">non-specific serine/threonine protein kinase</fullName>
        <ecNumber evidence="1">2.7.11.1</ecNumber>
    </recommendedName>
</protein>
<dbReference type="SMART" id="SM00220">
    <property type="entry name" value="S_TKc"/>
    <property type="match status" value="1"/>
</dbReference>
<dbReference type="Pfam" id="PF00069">
    <property type="entry name" value="Pkinase"/>
    <property type="match status" value="1"/>
</dbReference>
<dbReference type="InterPro" id="IPR000719">
    <property type="entry name" value="Prot_kinase_dom"/>
</dbReference>
<evidence type="ECO:0000313" key="8">
    <source>
        <dbReference type="Proteomes" id="UP001470230"/>
    </source>
</evidence>
<keyword evidence="3 4" id="KW-0067">ATP-binding</keyword>
<keyword evidence="5" id="KW-0808">Transferase</keyword>
<organism evidence="7 8">
    <name type="scientific">Tritrichomonas musculus</name>
    <dbReference type="NCBI Taxonomy" id="1915356"/>
    <lineage>
        <taxon>Eukaryota</taxon>
        <taxon>Metamonada</taxon>
        <taxon>Parabasalia</taxon>
        <taxon>Tritrichomonadida</taxon>
        <taxon>Tritrichomonadidae</taxon>
        <taxon>Tritrichomonas</taxon>
    </lineage>
</organism>
<keyword evidence="2 4" id="KW-0547">Nucleotide-binding</keyword>
<keyword evidence="5" id="KW-0418">Kinase</keyword>
<accession>A0ABR2HTS7</accession>
<evidence type="ECO:0000256" key="4">
    <source>
        <dbReference type="PROSITE-ProRule" id="PRU10141"/>
    </source>
</evidence>
<name>A0ABR2HTS7_9EUKA</name>
<dbReference type="Gene3D" id="1.10.510.10">
    <property type="entry name" value="Transferase(Phosphotransferase) domain 1"/>
    <property type="match status" value="1"/>
</dbReference>
<dbReference type="EMBL" id="JAPFFF010000023">
    <property type="protein sequence ID" value="KAK8852446.1"/>
    <property type="molecule type" value="Genomic_DNA"/>
</dbReference>
<dbReference type="PANTHER" id="PTHR11909">
    <property type="entry name" value="CASEIN KINASE-RELATED"/>
    <property type="match status" value="1"/>
</dbReference>
<evidence type="ECO:0000313" key="7">
    <source>
        <dbReference type="EMBL" id="KAK8852446.1"/>
    </source>
</evidence>
<comment type="caution">
    <text evidence="7">The sequence shown here is derived from an EMBL/GenBank/DDBJ whole genome shotgun (WGS) entry which is preliminary data.</text>
</comment>
<sequence>MRHLVQGSQILDYIIGPKIGKGAFGEIYSAIDQKTGIIWALKTESNESQRKTLNFEFKILAQVQSSPCFPRLGVFGRAQDFSFISEELLGPNLSHILKTLPSNKFTLSTAIRASYHILKCIESFHIFGFVHRDIKPSNILTREGTENPLCLIDFGLSRVYVNPDNGHHLPSRKHVGFRGTRAYASVNAHHSRDLSRRDDLISWFYVTYEFLLQPLPWRGESEKRVILEMKEAFGIGSKVSPKYPELEDIWKHIDQLEFEDTPNYKQIYNLLLQMLQKYAGANLNDPFDWYEILRQHRNKIAKSFENQEPKQNSSIKIDDNNIEQRLLGPNLKLESPFSVTQSDQCGCC</sequence>
<comment type="similarity">
    <text evidence="5">Belongs to the protein kinase superfamily.</text>
</comment>
<keyword evidence="5" id="KW-0723">Serine/threonine-protein kinase</keyword>
<dbReference type="PROSITE" id="PS00107">
    <property type="entry name" value="PROTEIN_KINASE_ATP"/>
    <property type="match status" value="1"/>
</dbReference>
<evidence type="ECO:0000256" key="2">
    <source>
        <dbReference type="ARBA" id="ARBA00022741"/>
    </source>
</evidence>
<dbReference type="SUPFAM" id="SSF56112">
    <property type="entry name" value="Protein kinase-like (PK-like)"/>
    <property type="match status" value="1"/>
</dbReference>
<gene>
    <name evidence="7" type="ORF">M9Y10_017422</name>
</gene>
<evidence type="ECO:0000256" key="1">
    <source>
        <dbReference type="ARBA" id="ARBA00012513"/>
    </source>
</evidence>
<evidence type="ECO:0000256" key="5">
    <source>
        <dbReference type="RuleBase" id="RU000304"/>
    </source>
</evidence>
<dbReference type="EC" id="2.7.11.1" evidence="1"/>
<dbReference type="Proteomes" id="UP001470230">
    <property type="component" value="Unassembled WGS sequence"/>
</dbReference>
<dbReference type="InterPro" id="IPR017441">
    <property type="entry name" value="Protein_kinase_ATP_BS"/>
</dbReference>
<proteinExistence type="inferred from homology"/>
<evidence type="ECO:0000259" key="6">
    <source>
        <dbReference type="PROSITE" id="PS50011"/>
    </source>
</evidence>
<keyword evidence="8" id="KW-1185">Reference proteome</keyword>
<dbReference type="PROSITE" id="PS50011">
    <property type="entry name" value="PROTEIN_KINASE_DOM"/>
    <property type="match status" value="1"/>
</dbReference>
<evidence type="ECO:0000256" key="3">
    <source>
        <dbReference type="ARBA" id="ARBA00022840"/>
    </source>
</evidence>
<dbReference type="InterPro" id="IPR050235">
    <property type="entry name" value="CK1_Ser-Thr_kinase"/>
</dbReference>
<reference evidence="7 8" key="1">
    <citation type="submission" date="2024-04" db="EMBL/GenBank/DDBJ databases">
        <title>Tritrichomonas musculus Genome.</title>
        <authorList>
            <person name="Alves-Ferreira E."/>
            <person name="Grigg M."/>
            <person name="Lorenzi H."/>
            <person name="Galac M."/>
        </authorList>
    </citation>
    <scope>NUCLEOTIDE SEQUENCE [LARGE SCALE GENOMIC DNA]</scope>
    <source>
        <strain evidence="7 8">EAF2021</strain>
    </source>
</reference>
<dbReference type="InterPro" id="IPR008271">
    <property type="entry name" value="Ser/Thr_kinase_AS"/>
</dbReference>
<feature type="domain" description="Protein kinase" evidence="6">
    <location>
        <begin position="13"/>
        <end position="275"/>
    </location>
</feature>
<dbReference type="PROSITE" id="PS00108">
    <property type="entry name" value="PROTEIN_KINASE_ST"/>
    <property type="match status" value="1"/>
</dbReference>